<dbReference type="PANTHER" id="PTHR43584">
    <property type="entry name" value="NUCLEOTIDYL TRANSFERASE"/>
    <property type="match status" value="1"/>
</dbReference>
<evidence type="ECO:0000259" key="3">
    <source>
        <dbReference type="Pfam" id="PF00483"/>
    </source>
</evidence>
<dbReference type="SUPFAM" id="SSF53448">
    <property type="entry name" value="Nucleotide-diphospho-sugar transferases"/>
    <property type="match status" value="1"/>
</dbReference>
<reference evidence="4" key="1">
    <citation type="submission" date="2021-04" db="EMBL/GenBank/DDBJ databases">
        <title>The complete genome sequence of Caulobacter sp. S6.</title>
        <authorList>
            <person name="Tang Y."/>
            <person name="Ouyang W."/>
            <person name="Liu Q."/>
            <person name="Huang B."/>
            <person name="Guo Z."/>
            <person name="Lei P."/>
        </authorList>
    </citation>
    <scope>NUCLEOTIDE SEQUENCE</scope>
    <source>
        <strain evidence="4">S6</strain>
    </source>
</reference>
<evidence type="ECO:0000256" key="2">
    <source>
        <dbReference type="ARBA" id="ARBA00022695"/>
    </source>
</evidence>
<evidence type="ECO:0000256" key="1">
    <source>
        <dbReference type="ARBA" id="ARBA00022679"/>
    </source>
</evidence>
<dbReference type="PANTHER" id="PTHR43584:SF8">
    <property type="entry name" value="N-ACETYLMURAMATE ALPHA-1-PHOSPHATE URIDYLYLTRANSFERASE"/>
    <property type="match status" value="1"/>
</dbReference>
<accession>A0A975FVJ6</accession>
<keyword evidence="5" id="KW-1185">Reference proteome</keyword>
<dbReference type="RefSeq" id="WP_211936315.1">
    <property type="nucleotide sequence ID" value="NZ_CP073078.1"/>
</dbReference>
<organism evidence="4 5">
    <name type="scientific">Phenylobacterium montanum</name>
    <dbReference type="NCBI Taxonomy" id="2823693"/>
    <lineage>
        <taxon>Bacteria</taxon>
        <taxon>Pseudomonadati</taxon>
        <taxon>Pseudomonadota</taxon>
        <taxon>Alphaproteobacteria</taxon>
        <taxon>Caulobacterales</taxon>
        <taxon>Caulobacteraceae</taxon>
        <taxon>Phenylobacterium</taxon>
    </lineage>
</organism>
<dbReference type="KEGG" id="caul:KCG34_14270"/>
<protein>
    <submittedName>
        <fullName evidence="4">Nucleotidyltransferase family protein</fullName>
    </submittedName>
</protein>
<dbReference type="InterPro" id="IPR029044">
    <property type="entry name" value="Nucleotide-diphossugar_trans"/>
</dbReference>
<dbReference type="GO" id="GO:0016779">
    <property type="term" value="F:nucleotidyltransferase activity"/>
    <property type="evidence" value="ECO:0007669"/>
    <property type="project" value="UniProtKB-KW"/>
</dbReference>
<evidence type="ECO:0000313" key="4">
    <source>
        <dbReference type="EMBL" id="QUD86263.1"/>
    </source>
</evidence>
<keyword evidence="1" id="KW-0808">Transferase</keyword>
<feature type="domain" description="Nucleotidyl transferase" evidence="3">
    <location>
        <begin position="7"/>
        <end position="151"/>
    </location>
</feature>
<dbReference type="Proteomes" id="UP000676409">
    <property type="component" value="Chromosome"/>
</dbReference>
<dbReference type="InterPro" id="IPR005835">
    <property type="entry name" value="NTP_transferase_dom"/>
</dbReference>
<sequence>MSGPTTAMVLAAGLGTRMRPLTDTRPKALVEVGGKTLIDHTLDRLAEAGVTTAVVNVHAHADQLIAHLDARAARDPSLKIHVSDERGALLETGGGVKKARALLGEAPIWVANSDYVWTHDGRPPALARLAALWDPAQMDSLVIVVPKARTQGFETPGDFFRDEAGRLTHRGARETAPLHCFGVQIIDPNTVYQVAEDRFSLFKVWMAAQARGRLFGYEPEGFWMQVGDPAALEAAEVRLRAASAASAGV</sequence>
<dbReference type="CDD" id="cd06422">
    <property type="entry name" value="NTP_transferase_like_1"/>
    <property type="match status" value="1"/>
</dbReference>
<dbReference type="Pfam" id="PF00483">
    <property type="entry name" value="NTP_transferase"/>
    <property type="match status" value="1"/>
</dbReference>
<dbReference type="Gene3D" id="3.90.550.10">
    <property type="entry name" value="Spore Coat Polysaccharide Biosynthesis Protein SpsA, Chain A"/>
    <property type="match status" value="1"/>
</dbReference>
<keyword evidence="2" id="KW-0548">Nucleotidyltransferase</keyword>
<name>A0A975FVJ6_9CAUL</name>
<gene>
    <name evidence="4" type="ORF">KCG34_14270</name>
</gene>
<dbReference type="EMBL" id="CP073078">
    <property type="protein sequence ID" value="QUD86263.1"/>
    <property type="molecule type" value="Genomic_DNA"/>
</dbReference>
<proteinExistence type="predicted"/>
<evidence type="ECO:0000313" key="5">
    <source>
        <dbReference type="Proteomes" id="UP000676409"/>
    </source>
</evidence>
<dbReference type="InterPro" id="IPR050065">
    <property type="entry name" value="GlmU-like"/>
</dbReference>
<dbReference type="AlphaFoldDB" id="A0A975FVJ6"/>